<dbReference type="EMBL" id="JACJVJ010000001">
    <property type="protein sequence ID" value="MBC2776860.1"/>
    <property type="molecule type" value="Genomic_DNA"/>
</dbReference>
<dbReference type="InterPro" id="IPR052020">
    <property type="entry name" value="Cyclic_di-GMP/3'3'-cGAMP_PDE"/>
</dbReference>
<dbReference type="CDD" id="cd00077">
    <property type="entry name" value="HDc"/>
    <property type="match status" value="1"/>
</dbReference>
<dbReference type="PANTHER" id="PTHR45228:SF5">
    <property type="entry name" value="CYCLIC DI-GMP PHOSPHODIESTERASE VC_1348-RELATED"/>
    <property type="match status" value="1"/>
</dbReference>
<dbReference type="AlphaFoldDB" id="A0A842HY60"/>
<dbReference type="InterPro" id="IPR003607">
    <property type="entry name" value="HD/PDEase_dom"/>
</dbReference>
<dbReference type="Pfam" id="PF13487">
    <property type="entry name" value="HD_5"/>
    <property type="match status" value="2"/>
</dbReference>
<proteinExistence type="predicted"/>
<dbReference type="GO" id="GO:0008081">
    <property type="term" value="F:phosphoric diester hydrolase activity"/>
    <property type="evidence" value="ECO:0007669"/>
    <property type="project" value="UniProtKB-ARBA"/>
</dbReference>
<dbReference type="PANTHER" id="PTHR45228">
    <property type="entry name" value="CYCLIC DI-GMP PHOSPHODIESTERASE TM_0186-RELATED"/>
    <property type="match status" value="1"/>
</dbReference>
<feature type="domain" description="HD-GYP" evidence="1">
    <location>
        <begin position="270"/>
        <end position="455"/>
    </location>
</feature>
<dbReference type="PROSITE" id="PS51832">
    <property type="entry name" value="HD_GYP"/>
    <property type="match status" value="1"/>
</dbReference>
<protein>
    <submittedName>
        <fullName evidence="2">HD domain-containing protein</fullName>
    </submittedName>
</protein>
<dbReference type="Gene3D" id="1.10.3210.10">
    <property type="entry name" value="Hypothetical protein af1432"/>
    <property type="match status" value="3"/>
</dbReference>
<gene>
    <name evidence="2" type="ORF">H6P80_04425</name>
</gene>
<keyword evidence="3" id="KW-1185">Reference proteome</keyword>
<comment type="caution">
    <text evidence="2">The sequence shown here is derived from an EMBL/GenBank/DDBJ whole genome shotgun (WGS) entry which is preliminary data.</text>
</comment>
<dbReference type="Proteomes" id="UP000564378">
    <property type="component" value="Unassembled WGS sequence"/>
</dbReference>
<reference evidence="2 3" key="1">
    <citation type="submission" date="2020-08" db="EMBL/GenBank/DDBJ databases">
        <title>Draft genome sequence of Parasphingopyxis sp. GrpM-11.</title>
        <authorList>
            <person name="Oh J."/>
            <person name="Roh D.-H."/>
        </authorList>
    </citation>
    <scope>NUCLEOTIDE SEQUENCE [LARGE SCALE GENOMIC DNA]</scope>
    <source>
        <strain evidence="2 3">GrpM-11</strain>
    </source>
</reference>
<dbReference type="InterPro" id="IPR037522">
    <property type="entry name" value="HD_GYP_dom"/>
</dbReference>
<dbReference type="RefSeq" id="WP_185800110.1">
    <property type="nucleotide sequence ID" value="NZ_JACJVJ010000001.1"/>
</dbReference>
<name>A0A842HY60_9SPHN</name>
<evidence type="ECO:0000313" key="2">
    <source>
        <dbReference type="EMBL" id="MBC2776860.1"/>
    </source>
</evidence>
<dbReference type="SMART" id="SM00471">
    <property type="entry name" value="HDc"/>
    <property type="match status" value="1"/>
</dbReference>
<organism evidence="2 3">
    <name type="scientific">Parasphingopyxis marina</name>
    <dbReference type="NCBI Taxonomy" id="2761622"/>
    <lineage>
        <taxon>Bacteria</taxon>
        <taxon>Pseudomonadati</taxon>
        <taxon>Pseudomonadota</taxon>
        <taxon>Alphaproteobacteria</taxon>
        <taxon>Sphingomonadales</taxon>
        <taxon>Sphingomonadaceae</taxon>
        <taxon>Parasphingopyxis</taxon>
    </lineage>
</organism>
<accession>A0A842HY60</accession>
<sequence>MLHGRFSDAFPQDSERLVSLAEILSAFSYALDLTEGQPEGHCVRSCWIGTRIGQALGLPENDLWELYYTLLMKDLGCSSNAARICELYLADDHRFKHDYKFVDGNLGNVLKFVFTRTGTDAPFTRRVGAIANILKNGPEIARSLVETRCMRGADIARQLRFSDNVADGIAGLDEHWDGSGKPNGVAGDAIPLFSRVALLAQIVDIFWKANGREAACDEVKARTGSWFDPELCTAFLAIAGKDDFWTDLAAPDIEQQIFALEPAQQVTLVDEDYLDDIASAFGQVIDAKSPYTSGHSNRVGDYVDGICAHLGYADDRSRTLRRAAILHDIGKLGVSNLILDKPGKLDEEEWAIMRDHARHTTEILGRISIFEDMAAIAGAHHERLDGTGYPLGLDAVTISMDTRIISVCDFYDALVADRPYRGAMPREKALTIIKEEVGAAIDPRCFEALEAITEQ</sequence>
<dbReference type="SUPFAM" id="SSF109604">
    <property type="entry name" value="HD-domain/PDEase-like"/>
    <property type="match status" value="2"/>
</dbReference>
<evidence type="ECO:0000313" key="3">
    <source>
        <dbReference type="Proteomes" id="UP000564378"/>
    </source>
</evidence>
<evidence type="ECO:0000259" key="1">
    <source>
        <dbReference type="PROSITE" id="PS51832"/>
    </source>
</evidence>